<sequence>MPSFRVQLNILGLLPGNPPEAVMETAVQALAAAHHVEANQLDIVSGVPRITLRFTVPDDEWSVENSRARRAAINMRAAVEEVAKGQDLRVLRRIRGRWTVL</sequence>
<dbReference type="AlphaFoldDB" id="A0A5N6MET6"/>
<protein>
    <submittedName>
        <fullName evidence="1">Uncharacterized protein</fullName>
    </submittedName>
</protein>
<keyword evidence="2" id="KW-1185">Reference proteome</keyword>
<organism evidence="1 2">
    <name type="scientific">Arthrobacter yangruifuii</name>
    <dbReference type="NCBI Taxonomy" id="2606616"/>
    <lineage>
        <taxon>Bacteria</taxon>
        <taxon>Bacillati</taxon>
        <taxon>Actinomycetota</taxon>
        <taxon>Actinomycetes</taxon>
        <taxon>Micrococcales</taxon>
        <taxon>Micrococcaceae</taxon>
        <taxon>Arthrobacter</taxon>
    </lineage>
</organism>
<dbReference type="OrthoDB" id="5149446at2"/>
<proteinExistence type="predicted"/>
<dbReference type="RefSeq" id="WP_146364052.1">
    <property type="nucleotide sequence ID" value="NZ_VOAL01000007.1"/>
</dbReference>
<dbReference type="EMBL" id="VTFX01000006">
    <property type="protein sequence ID" value="KAD3456049.1"/>
    <property type="molecule type" value="Genomic_DNA"/>
</dbReference>
<comment type="caution">
    <text evidence="1">The sequence shown here is derived from an EMBL/GenBank/DDBJ whole genome shotgun (WGS) entry which is preliminary data.</text>
</comment>
<dbReference type="Proteomes" id="UP000326852">
    <property type="component" value="Unassembled WGS sequence"/>
</dbReference>
<accession>A0A5N6MET6</accession>
<evidence type="ECO:0000313" key="1">
    <source>
        <dbReference type="EMBL" id="KAD3456049.1"/>
    </source>
</evidence>
<reference evidence="1 2" key="1">
    <citation type="submission" date="2019-08" db="EMBL/GenBank/DDBJ databases">
        <title>Arthrobacter sp. nov., isolated from plateau pika and Tibetan wild ass.</title>
        <authorList>
            <person name="Ge Y."/>
        </authorList>
    </citation>
    <scope>NUCLEOTIDE SEQUENCE [LARGE SCALE GENOMIC DNA]</scope>
    <source>
        <strain evidence="1 2">785</strain>
    </source>
</reference>
<evidence type="ECO:0000313" key="2">
    <source>
        <dbReference type="Proteomes" id="UP000326852"/>
    </source>
</evidence>
<gene>
    <name evidence="1" type="ORF">GD627_15210</name>
</gene>
<name>A0A5N6MET6_9MICC</name>